<feature type="compositionally biased region" description="Acidic residues" evidence="1">
    <location>
        <begin position="19"/>
        <end position="34"/>
    </location>
</feature>
<name>A0A8X6F2Q7_TRICU</name>
<protein>
    <submittedName>
        <fullName evidence="2">PiggyBac transposable element-derived protein 4</fullName>
    </submittedName>
</protein>
<feature type="region of interest" description="Disordered" evidence="1">
    <location>
        <begin position="19"/>
        <end position="76"/>
    </location>
</feature>
<evidence type="ECO:0000313" key="3">
    <source>
        <dbReference type="Proteomes" id="UP000887116"/>
    </source>
</evidence>
<dbReference type="Proteomes" id="UP000887116">
    <property type="component" value="Unassembled WGS sequence"/>
</dbReference>
<dbReference type="EMBL" id="BMAO01030489">
    <property type="protein sequence ID" value="GFQ68427.1"/>
    <property type="molecule type" value="Genomic_DNA"/>
</dbReference>
<reference evidence="2" key="1">
    <citation type="submission" date="2020-07" db="EMBL/GenBank/DDBJ databases">
        <title>Multicomponent nature underlies the extraordinary mechanical properties of spider dragline silk.</title>
        <authorList>
            <person name="Kono N."/>
            <person name="Nakamura H."/>
            <person name="Mori M."/>
            <person name="Yoshida Y."/>
            <person name="Ohtoshi R."/>
            <person name="Malay A.D."/>
            <person name="Moran D.A.P."/>
            <person name="Tomita M."/>
            <person name="Numata K."/>
            <person name="Arakawa K."/>
        </authorList>
    </citation>
    <scope>NUCLEOTIDE SEQUENCE</scope>
</reference>
<accession>A0A8X6F2Q7</accession>
<dbReference type="AlphaFoldDB" id="A0A8X6F2Q7"/>
<evidence type="ECO:0000313" key="2">
    <source>
        <dbReference type="EMBL" id="GFQ68427.1"/>
    </source>
</evidence>
<comment type="caution">
    <text evidence="2">The sequence shown here is derived from an EMBL/GenBank/DDBJ whole genome shotgun (WGS) entry which is preliminary data.</text>
</comment>
<gene>
    <name evidence="2" type="primary">X975_08756</name>
    <name evidence="2" type="ORF">TNCT_298111</name>
</gene>
<organism evidence="2 3">
    <name type="scientific">Trichonephila clavata</name>
    <name type="common">Joro spider</name>
    <name type="synonym">Nephila clavata</name>
    <dbReference type="NCBI Taxonomy" id="2740835"/>
    <lineage>
        <taxon>Eukaryota</taxon>
        <taxon>Metazoa</taxon>
        <taxon>Ecdysozoa</taxon>
        <taxon>Arthropoda</taxon>
        <taxon>Chelicerata</taxon>
        <taxon>Arachnida</taxon>
        <taxon>Araneae</taxon>
        <taxon>Araneomorphae</taxon>
        <taxon>Entelegynae</taxon>
        <taxon>Araneoidea</taxon>
        <taxon>Nephilidae</taxon>
        <taxon>Trichonephila</taxon>
    </lineage>
</organism>
<dbReference type="OrthoDB" id="6720297at2759"/>
<proteinExistence type="predicted"/>
<feature type="compositionally biased region" description="Polar residues" evidence="1">
    <location>
        <begin position="60"/>
        <end position="69"/>
    </location>
</feature>
<evidence type="ECO:0000256" key="1">
    <source>
        <dbReference type="SAM" id="MobiDB-lite"/>
    </source>
</evidence>
<keyword evidence="3" id="KW-1185">Reference proteome</keyword>
<sequence length="111" mass="12503">MTRCRGHTNEEMKIFLVESDDEDIDFDDEIDDPGFQDPAHNVQYSSDSDECEKDIDHDTNPQNTKNNDAFSDPDAASLASVDEIPSANASGRRPILWFHTDFTFCSNLAVM</sequence>